<dbReference type="OrthoDB" id="3039988at2759"/>
<protein>
    <submittedName>
        <fullName evidence="1">(apollo) hypothetical protein</fullName>
    </submittedName>
</protein>
<evidence type="ECO:0000313" key="1">
    <source>
        <dbReference type="EMBL" id="CAG5015345.1"/>
    </source>
</evidence>
<reference evidence="1" key="1">
    <citation type="submission" date="2021-04" db="EMBL/GenBank/DDBJ databases">
        <authorList>
            <person name="Tunstrom K."/>
        </authorList>
    </citation>
    <scope>NUCLEOTIDE SEQUENCE</scope>
</reference>
<sequence>MELNKSVFELDQYDDEIISQVQMDSECSNIGKSKRNRDEEENEWMLVKRKENIVKVGHDKIEVYISINELPKQFGLARVLKEQQILDISRVKYLNPYKVCLDITNEMSVTKLETCKALIERGWKVQKAMEKSVSYGVIRDVDMELGDEEILKNISCPNNAELLSIKRLQRRSATGSGWVPSETIQLCFKGPFLPAYVHVEGNHMSLARTCPAYQREKRLRELMAEFNCTYRKALTIIVTPSSPVQETNTSNSKITVLRSEAPQAQSTSYNQGREHVQVTFAQVVTTDAIVHSELAPKHNLRIKKTPRLGARRAVSPEHHANSMDTPTMVHLEAKKPSKKEVNFSELLNRLKEIIFLRNACIQDEIKEVIKCCVEWLILVIVDNISECLF</sequence>
<keyword evidence="2" id="KW-1185">Reference proteome</keyword>
<proteinExistence type="predicted"/>
<dbReference type="AlphaFoldDB" id="A0A8S3XEK6"/>
<evidence type="ECO:0000313" key="2">
    <source>
        <dbReference type="Proteomes" id="UP000691718"/>
    </source>
</evidence>
<name>A0A8S3XEK6_PARAO</name>
<organism evidence="1 2">
    <name type="scientific">Parnassius apollo</name>
    <name type="common">Apollo butterfly</name>
    <name type="synonym">Papilio apollo</name>
    <dbReference type="NCBI Taxonomy" id="110799"/>
    <lineage>
        <taxon>Eukaryota</taxon>
        <taxon>Metazoa</taxon>
        <taxon>Ecdysozoa</taxon>
        <taxon>Arthropoda</taxon>
        <taxon>Hexapoda</taxon>
        <taxon>Insecta</taxon>
        <taxon>Pterygota</taxon>
        <taxon>Neoptera</taxon>
        <taxon>Endopterygota</taxon>
        <taxon>Lepidoptera</taxon>
        <taxon>Glossata</taxon>
        <taxon>Ditrysia</taxon>
        <taxon>Papilionoidea</taxon>
        <taxon>Papilionidae</taxon>
        <taxon>Parnassiinae</taxon>
        <taxon>Parnassini</taxon>
        <taxon>Parnassius</taxon>
        <taxon>Parnassius</taxon>
    </lineage>
</organism>
<dbReference type="EMBL" id="CAJQZP010001072">
    <property type="protein sequence ID" value="CAG5015345.1"/>
    <property type="molecule type" value="Genomic_DNA"/>
</dbReference>
<gene>
    <name evidence="1" type="ORF">PAPOLLO_LOCUS16357</name>
</gene>
<accession>A0A8S3XEK6</accession>
<comment type="caution">
    <text evidence="1">The sequence shown here is derived from an EMBL/GenBank/DDBJ whole genome shotgun (WGS) entry which is preliminary data.</text>
</comment>
<dbReference type="Proteomes" id="UP000691718">
    <property type="component" value="Unassembled WGS sequence"/>
</dbReference>